<organism evidence="3 4">
    <name type="scientific">Mytilus coruscus</name>
    <name type="common">Sea mussel</name>
    <dbReference type="NCBI Taxonomy" id="42192"/>
    <lineage>
        <taxon>Eukaryota</taxon>
        <taxon>Metazoa</taxon>
        <taxon>Spiralia</taxon>
        <taxon>Lophotrochozoa</taxon>
        <taxon>Mollusca</taxon>
        <taxon>Bivalvia</taxon>
        <taxon>Autobranchia</taxon>
        <taxon>Pteriomorphia</taxon>
        <taxon>Mytilida</taxon>
        <taxon>Mytiloidea</taxon>
        <taxon>Mytilidae</taxon>
        <taxon>Mytilinae</taxon>
        <taxon>Mytilus</taxon>
    </lineage>
</organism>
<comment type="similarity">
    <text evidence="1">Belongs to the RutC family.</text>
</comment>
<dbReference type="EMBL" id="CACVKT020000733">
    <property type="protein sequence ID" value="CAC5362166.1"/>
    <property type="molecule type" value="Genomic_DNA"/>
</dbReference>
<proteinExistence type="inferred from homology"/>
<dbReference type="EC" id="3.5.99.10" evidence="3"/>
<dbReference type="GO" id="GO:0120241">
    <property type="term" value="F:2-iminobutanoate/2-iminopropanoate deaminase"/>
    <property type="evidence" value="ECO:0007669"/>
    <property type="project" value="UniProtKB-EC"/>
</dbReference>
<gene>
    <name evidence="3" type="ORF">MCOR_4013</name>
</gene>
<dbReference type="Proteomes" id="UP000507470">
    <property type="component" value="Unassembled WGS sequence"/>
</dbReference>
<evidence type="ECO:0000256" key="2">
    <source>
        <dbReference type="SAM" id="MobiDB-lite"/>
    </source>
</evidence>
<dbReference type="PANTHER" id="PTHR11803">
    <property type="entry name" value="2-IMINOBUTANOATE/2-IMINOPROPANOATE DEAMINASE RIDA"/>
    <property type="match status" value="1"/>
</dbReference>
<feature type="region of interest" description="Disordered" evidence="2">
    <location>
        <begin position="1792"/>
        <end position="1815"/>
    </location>
</feature>
<dbReference type="InterPro" id="IPR006175">
    <property type="entry name" value="YjgF/YER057c/UK114"/>
</dbReference>
<dbReference type="Gene3D" id="3.30.1330.40">
    <property type="entry name" value="RutC-like"/>
    <property type="match status" value="1"/>
</dbReference>
<dbReference type="FunFam" id="3.30.1330.40:FF:000001">
    <property type="entry name" value="L-PSP family endoribonuclease"/>
    <property type="match status" value="1"/>
</dbReference>
<accession>A0A6J8A609</accession>
<dbReference type="CDD" id="cd00448">
    <property type="entry name" value="YjgF_YER057c_UK114_family"/>
    <property type="match status" value="1"/>
</dbReference>
<protein>
    <submittedName>
        <fullName evidence="3">RidA</fullName>
        <ecNumber evidence="3">3.5.99.10</ecNumber>
    </submittedName>
</protein>
<feature type="region of interest" description="Disordered" evidence="2">
    <location>
        <begin position="1229"/>
        <end position="1253"/>
    </location>
</feature>
<name>A0A6J8A609_MYTCO</name>
<evidence type="ECO:0000256" key="1">
    <source>
        <dbReference type="ARBA" id="ARBA00010552"/>
    </source>
</evidence>
<feature type="compositionally biased region" description="Basic and acidic residues" evidence="2">
    <location>
        <begin position="1235"/>
        <end position="1251"/>
    </location>
</feature>
<dbReference type="NCBIfam" id="TIGR00004">
    <property type="entry name" value="Rid family detoxifying hydrolase"/>
    <property type="match status" value="1"/>
</dbReference>
<dbReference type="OrthoDB" id="309640at2759"/>
<dbReference type="Pfam" id="PF01042">
    <property type="entry name" value="Ribonuc_L-PSP"/>
    <property type="match status" value="1"/>
</dbReference>
<evidence type="ECO:0000313" key="3">
    <source>
        <dbReference type="EMBL" id="CAC5362166.1"/>
    </source>
</evidence>
<reference evidence="3 4" key="1">
    <citation type="submission" date="2020-06" db="EMBL/GenBank/DDBJ databases">
        <authorList>
            <person name="Li R."/>
            <person name="Bekaert M."/>
        </authorList>
    </citation>
    <scope>NUCLEOTIDE SEQUENCE [LARGE SCALE GENOMIC DNA]</scope>
    <source>
        <strain evidence="4">wild</strain>
    </source>
</reference>
<keyword evidence="3" id="KW-0378">Hydrolase</keyword>
<dbReference type="InterPro" id="IPR035959">
    <property type="entry name" value="RutC-like_sf"/>
</dbReference>
<dbReference type="GO" id="GO:0005829">
    <property type="term" value="C:cytosol"/>
    <property type="evidence" value="ECO:0007669"/>
    <property type="project" value="TreeGrafter"/>
</dbReference>
<dbReference type="PANTHER" id="PTHR11803:SF39">
    <property type="entry name" value="2-IMINOBUTANOATE_2-IMINOPROPANOATE DEAMINASE"/>
    <property type="match status" value="1"/>
</dbReference>
<dbReference type="SUPFAM" id="SSF55298">
    <property type="entry name" value="YjgF-like"/>
    <property type="match status" value="1"/>
</dbReference>
<feature type="compositionally biased region" description="Basic residues" evidence="2">
    <location>
        <begin position="1792"/>
        <end position="1805"/>
    </location>
</feature>
<keyword evidence="4" id="KW-1185">Reference proteome</keyword>
<dbReference type="InterPro" id="IPR006056">
    <property type="entry name" value="RidA"/>
</dbReference>
<evidence type="ECO:0000313" key="4">
    <source>
        <dbReference type="Proteomes" id="UP000507470"/>
    </source>
</evidence>
<sequence>MESCSIPSLSSLTIHHDENDLENKWVLLEDFLLFLRNQHRPTDKIKDIKKSNVQKEFKGHFNGLKEVDGHFRISVRSILRYCFHHTEHLFICQKIVHQIEKKCFGKNTSSELTIKDIYVRVVKTFYRSENIENHILQTLEIDESQIDTLFNNYKDDFDNLEWKKICLFEHHFGKSNYYHDSDDYEKLVEQKSKFLDSLKEACEVQSILLKSSKLSTVERIQRRKKSQCEEAVSIVGNKTHFPEVLDAQLLNLIPENCAIDKVISVDCTRTCKHPPALHLFVESGDLTEEQISDICLLFDAHIRKKHNDNCAEIIFLSKGAFELYTDKFGRTVRFELRDNIMMKILNEQIFHVWQVADTDFENDVSSSNCLSCYGTSTIEPLDWTSFDILKEWTMGVPVIGQIILESYINKESLRKSENVGQFLNLKLRKLYSLFDSLLNLTNKNYIGLLQDVNSQELAMNYQSINTVFSVTSFSGATLSLHESEQRMKEKANSDFCYFNTYLRKYEMLYETAAGIEKVKVSLRDCIIIIMMDNLVRLKYHKDPEPGESRSMQICTLPITIKGIPKDAKEIENWHDHTICDGTTTCKCKEDIELQKTDFENEVLCLNAEEKRVLTRCHQLFTWGFPTLWTEVFEKGIWNTIPVQMQEEIEEPENQNLEESFSSLRVNDPASEPEQELEVSFSHLAVVDAPGSPVLTPCTSEEDVNKTIDYYNQVDEEEERENELEEIFDGIDIELEAPDTDLEIDRTDIPDFQNMSLDDSFDITPIVYDEEDDKQDHILRTLGFEQFTPPVMLTRHPPPATGRDDDIGKLRQILDDILVKTDHASNLHNHEKILCGPDNKIGSNLIKLREQNKQYEHFLPEFPLLHLRKSKINNLCSAYQHAGLINILKYMRDDDVKDWKKLINSDHIDKATKYIRRLSLSLHLAFICSFMQTLSLQEAEAFQKDILANNTVGSKWELQLQEFMEKGKSRNGTFALHADMMEHCDEISAIALSERLGGRNGYHLLLAAVKSSLPFSFLNGASSYAAYCTKLLHAHLKCGPFYKNMKMALFTTPHKGSSTNFALDAQREMDHQDVIKAFRSGATMESVIPRMSLIDSLNDVHRSITEKDNEHKEKEKSLPDILGITLNSTDMVYILRITGLILRRGGISTIPNKNVYNMYEPKPDNLPESILDQHSKEAGEFLIKKYVANNNLFAFDKTDIPDLSNITGPKTLVQKLKQSKGVTIRRIPLKRQQTAKTEREIKEDKRNKEVAKQSKQINHISSQMNLCQSIVKPDCSKPKVQKSQGIQKALLSILIQTYTNQEQQHLDEDNGKEKLESDGTVILGSKVIPPSLASSTTYATLEFAGIKFSSFAHTGNEYLNYIGKDVVGKIKHQLPLLKHLAICEEKYNFTPDDFKAATRAQRKTNQKQSISHLKTAEEVLSAEKFDKTSLISTTEGKVITSTYLAKNITQLDLKQTITLDIDSELQMTPCNCEKRKCTCNRFCTPVRAVFKEVGGYQGHELLDSIRQNKGEAEMSQVDWLIEYCNSLKPKESCVSIVSSGDIDAVVVHLFAVSHLWPKTENGTFKNEVYVILRKPNHVYDIYNITKIILMIENFTSEKFIGMKIAIILSLGGNDFLPKFYQISHSSTVDLFMREATFREGLVTIHTEEGKVVSVNFDADHYTEFIKYLYCPKLYDASKLTYEEVRQMSIKMPTLRSKGVQRNAQLWMPPKCVVQTLAKNVDCLIQYYLSAGLHFAPMPEFLVEGCLLKLQSGEIEYNFGPESFAKDIKGELLFPENELLQKMNLAKKKLPKRKIPRTPQKSKKWKLKPQASTPKHKPYCKPVTKKIIETDKAPIIPLPFSQAVLAGNTLYMSGQLGIDPVTLQLVPGGLIPETEQIFKNFRAVLKAAGGSLKDVVKVTVFLTDLREYSAFNAVYMKYFPKDFPARSSCQVVAISQGAQLEVDAIAVIDKC</sequence>